<organism evidence="8 9">
    <name type="scientific">Zophobas morio</name>
    <dbReference type="NCBI Taxonomy" id="2755281"/>
    <lineage>
        <taxon>Eukaryota</taxon>
        <taxon>Metazoa</taxon>
        <taxon>Ecdysozoa</taxon>
        <taxon>Arthropoda</taxon>
        <taxon>Hexapoda</taxon>
        <taxon>Insecta</taxon>
        <taxon>Pterygota</taxon>
        <taxon>Neoptera</taxon>
        <taxon>Endopterygota</taxon>
        <taxon>Coleoptera</taxon>
        <taxon>Polyphaga</taxon>
        <taxon>Cucujiformia</taxon>
        <taxon>Tenebrionidae</taxon>
        <taxon>Zophobas</taxon>
    </lineage>
</organism>
<evidence type="ECO:0000256" key="6">
    <source>
        <dbReference type="ARBA" id="ARBA00023242"/>
    </source>
</evidence>
<dbReference type="AlphaFoldDB" id="A0AA38MQC5"/>
<dbReference type="InterPro" id="IPR024940">
    <property type="entry name" value="TCF/LEF"/>
</dbReference>
<evidence type="ECO:0000256" key="3">
    <source>
        <dbReference type="ARBA" id="ARBA00023125"/>
    </source>
</evidence>
<dbReference type="Proteomes" id="UP001168821">
    <property type="component" value="Unassembled WGS sequence"/>
</dbReference>
<evidence type="ECO:0000256" key="1">
    <source>
        <dbReference type="ARBA" id="ARBA00004123"/>
    </source>
</evidence>
<dbReference type="GO" id="GO:1990907">
    <property type="term" value="C:beta-catenin-TCF complex"/>
    <property type="evidence" value="ECO:0007669"/>
    <property type="project" value="TreeGrafter"/>
</dbReference>
<evidence type="ECO:0000256" key="5">
    <source>
        <dbReference type="ARBA" id="ARBA00023163"/>
    </source>
</evidence>
<dbReference type="PANTHER" id="PTHR10373:SF38">
    <property type="entry name" value="PROTEIN PANGOLIN, ISOFORM J"/>
    <property type="match status" value="1"/>
</dbReference>
<dbReference type="GO" id="GO:0060070">
    <property type="term" value="P:canonical Wnt signaling pathway"/>
    <property type="evidence" value="ECO:0007669"/>
    <property type="project" value="TreeGrafter"/>
</dbReference>
<evidence type="ECO:0000256" key="2">
    <source>
        <dbReference type="ARBA" id="ARBA00023015"/>
    </source>
</evidence>
<dbReference type="PANTHER" id="PTHR10373">
    <property type="entry name" value="TRANSCRIPTION FACTOR 7 FAMILY MEMBER"/>
    <property type="match status" value="1"/>
</dbReference>
<keyword evidence="5" id="KW-0804">Transcription</keyword>
<comment type="subcellular location">
    <subcellularLocation>
        <location evidence="1">Nucleus</location>
    </subcellularLocation>
</comment>
<dbReference type="GO" id="GO:0000981">
    <property type="term" value="F:DNA-binding transcription factor activity, RNA polymerase II-specific"/>
    <property type="evidence" value="ECO:0007669"/>
    <property type="project" value="TreeGrafter"/>
</dbReference>
<keyword evidence="4" id="KW-0010">Activator</keyword>
<dbReference type="GO" id="GO:0000785">
    <property type="term" value="C:chromatin"/>
    <property type="evidence" value="ECO:0007669"/>
    <property type="project" value="TreeGrafter"/>
</dbReference>
<name>A0AA38MQC5_9CUCU</name>
<feature type="region of interest" description="Disordered" evidence="7">
    <location>
        <begin position="146"/>
        <end position="195"/>
    </location>
</feature>
<comment type="caution">
    <text evidence="8">The sequence shown here is derived from an EMBL/GenBank/DDBJ whole genome shotgun (WGS) entry which is preliminary data.</text>
</comment>
<gene>
    <name evidence="8" type="ORF">Zmor_008026</name>
</gene>
<keyword evidence="9" id="KW-1185">Reference proteome</keyword>
<evidence type="ECO:0000313" key="8">
    <source>
        <dbReference type="EMBL" id="KAJ3663803.1"/>
    </source>
</evidence>
<evidence type="ECO:0000313" key="9">
    <source>
        <dbReference type="Proteomes" id="UP001168821"/>
    </source>
</evidence>
<proteinExistence type="predicted"/>
<sequence length="316" mass="35108">MTFVSVAGLTRPPMYPFPAGQYPYPILSPEMSQVAASWHTPSMYPLSPGAGFRSPYPSALPISTSSLPSDFYRFSPTGLIPPHPGLSPHPPHLSSHPAIVTPGPKQELPDLNHRCVTHIHHHYAKRTKRVAGRQCHGNEDQFLRAFPTLHPRPDPGESSSTAGLSFPDFFPVAQRPRKGAGASPQTHKNKHFDRARMAISPDRADEQTEAAEPNENQTQDLAFCTELASTTESIGNPSGTNEMRLPGNRPANGRASDNQSWTSFLAWPPPLSRNYSPCWPMSIRPILDHFVLQEKRIFRLARQSRELLLRTTRGHI</sequence>
<accession>A0AA38MQC5</accession>
<evidence type="ECO:0000256" key="4">
    <source>
        <dbReference type="ARBA" id="ARBA00023159"/>
    </source>
</evidence>
<dbReference type="GO" id="GO:0000978">
    <property type="term" value="F:RNA polymerase II cis-regulatory region sequence-specific DNA binding"/>
    <property type="evidence" value="ECO:0007669"/>
    <property type="project" value="TreeGrafter"/>
</dbReference>
<protein>
    <submittedName>
        <fullName evidence="8">Uncharacterized protein</fullName>
    </submittedName>
</protein>
<evidence type="ECO:0000256" key="7">
    <source>
        <dbReference type="SAM" id="MobiDB-lite"/>
    </source>
</evidence>
<keyword evidence="3" id="KW-0238">DNA-binding</keyword>
<keyword evidence="2" id="KW-0805">Transcription regulation</keyword>
<dbReference type="EMBL" id="JALNTZ010000002">
    <property type="protein sequence ID" value="KAJ3663803.1"/>
    <property type="molecule type" value="Genomic_DNA"/>
</dbReference>
<keyword evidence="6" id="KW-0539">Nucleus</keyword>
<reference evidence="8" key="1">
    <citation type="journal article" date="2023" name="G3 (Bethesda)">
        <title>Whole genome assemblies of Zophobas morio and Tenebrio molitor.</title>
        <authorList>
            <person name="Kaur S."/>
            <person name="Stinson S.A."/>
            <person name="diCenzo G.C."/>
        </authorList>
    </citation>
    <scope>NUCLEOTIDE SEQUENCE</scope>
    <source>
        <strain evidence="8">QUZm001</strain>
    </source>
</reference>